<evidence type="ECO:0000259" key="1">
    <source>
        <dbReference type="Pfam" id="PF01243"/>
    </source>
</evidence>
<evidence type="ECO:0000313" key="3">
    <source>
        <dbReference type="Proteomes" id="UP001500751"/>
    </source>
</evidence>
<accession>A0ABN2UZT5</accession>
<reference evidence="2 3" key="1">
    <citation type="journal article" date="2019" name="Int. J. Syst. Evol. Microbiol.">
        <title>The Global Catalogue of Microorganisms (GCM) 10K type strain sequencing project: providing services to taxonomists for standard genome sequencing and annotation.</title>
        <authorList>
            <consortium name="The Broad Institute Genomics Platform"/>
            <consortium name="The Broad Institute Genome Sequencing Center for Infectious Disease"/>
            <person name="Wu L."/>
            <person name="Ma J."/>
        </authorList>
    </citation>
    <scope>NUCLEOTIDE SEQUENCE [LARGE SCALE GENOMIC DNA]</scope>
    <source>
        <strain evidence="2 3">JCM 16014</strain>
    </source>
</reference>
<name>A0ABN2UZT5_9ACTN</name>
<dbReference type="InterPro" id="IPR012349">
    <property type="entry name" value="Split_barrel_FMN-bd"/>
</dbReference>
<dbReference type="Pfam" id="PF01243">
    <property type="entry name" value="PNPOx_N"/>
    <property type="match status" value="1"/>
</dbReference>
<dbReference type="Proteomes" id="UP001500751">
    <property type="component" value="Unassembled WGS sequence"/>
</dbReference>
<dbReference type="EMBL" id="BAAAQN010000042">
    <property type="protein sequence ID" value="GAA2047027.1"/>
    <property type="molecule type" value="Genomic_DNA"/>
</dbReference>
<gene>
    <name evidence="2" type="ORF">GCM10009839_59760</name>
</gene>
<dbReference type="SUPFAM" id="SSF50475">
    <property type="entry name" value="FMN-binding split barrel"/>
    <property type="match status" value="1"/>
</dbReference>
<dbReference type="PANTHER" id="PTHR39336">
    <property type="entry name" value="PYRIDOXAMINE PHOSPHATE OXIDASE FAMILY PROTEIN (AFU_ORTHOLOGUE AFUA_6G11440)"/>
    <property type="match status" value="1"/>
</dbReference>
<dbReference type="InterPro" id="IPR011576">
    <property type="entry name" value="Pyridox_Oxase_N"/>
</dbReference>
<comment type="caution">
    <text evidence="2">The sequence shown here is derived from an EMBL/GenBank/DDBJ whole genome shotgun (WGS) entry which is preliminary data.</text>
</comment>
<organism evidence="2 3">
    <name type="scientific">Catenulispora yoronensis</name>
    <dbReference type="NCBI Taxonomy" id="450799"/>
    <lineage>
        <taxon>Bacteria</taxon>
        <taxon>Bacillati</taxon>
        <taxon>Actinomycetota</taxon>
        <taxon>Actinomycetes</taxon>
        <taxon>Catenulisporales</taxon>
        <taxon>Catenulisporaceae</taxon>
        <taxon>Catenulispora</taxon>
    </lineage>
</organism>
<evidence type="ECO:0000313" key="2">
    <source>
        <dbReference type="EMBL" id="GAA2047027.1"/>
    </source>
</evidence>
<dbReference type="Gene3D" id="2.30.110.10">
    <property type="entry name" value="Electron Transport, Fmn-binding Protein, Chain A"/>
    <property type="match status" value="1"/>
</dbReference>
<proteinExistence type="predicted"/>
<dbReference type="PANTHER" id="PTHR39336:SF1">
    <property type="entry name" value="PYRIDOXAMINE PHOSPHATE OXIDASE FAMILY PROTEIN (AFU_ORTHOLOGUE AFUA_6G11440)"/>
    <property type="match status" value="1"/>
</dbReference>
<protein>
    <submittedName>
        <fullName evidence="2">Pyridoxamine 5'-phosphate oxidase family protein</fullName>
    </submittedName>
</protein>
<sequence length="213" mass="23109">MRSLFHTRGMVNVHEVIDDKLRKFIEAQPLFFVATAPLAAEGHVNLSPKGTVGSLVVLGPDRVAYLDLTGSGAESLAHLRENGRITLMWAAFHGPPNIVRVHGRGEVLFKDDPRWGEYIGLFPAAEDPGAPRAIVLVTASRVSDSCGYAVPFMEYKGERRLLAEYFGRRDEEFHVDYVARKNAISIDGLPAVPAETLRGADAGANSGANSAAR</sequence>
<keyword evidence="3" id="KW-1185">Reference proteome</keyword>
<feature type="domain" description="Pyridoxamine 5'-phosphate oxidase N-terminal" evidence="1">
    <location>
        <begin position="17"/>
        <end position="144"/>
    </location>
</feature>